<feature type="compositionally biased region" description="Polar residues" evidence="1">
    <location>
        <begin position="176"/>
        <end position="188"/>
    </location>
</feature>
<dbReference type="Proteomes" id="UP000237144">
    <property type="component" value="Unassembled WGS sequence"/>
</dbReference>
<gene>
    <name evidence="3" type="ORF">BMF94_5695</name>
</gene>
<feature type="region of interest" description="Disordered" evidence="1">
    <location>
        <begin position="689"/>
        <end position="719"/>
    </location>
</feature>
<feature type="compositionally biased region" description="Polar residues" evidence="1">
    <location>
        <begin position="218"/>
        <end position="232"/>
    </location>
</feature>
<feature type="region of interest" description="Disordered" evidence="1">
    <location>
        <begin position="208"/>
        <end position="243"/>
    </location>
</feature>
<feature type="compositionally biased region" description="Low complexity" evidence="1">
    <location>
        <begin position="690"/>
        <end position="707"/>
    </location>
</feature>
<keyword evidence="4" id="KW-1185">Reference proteome</keyword>
<comment type="caution">
    <text evidence="3">The sequence shown here is derived from an EMBL/GenBank/DDBJ whole genome shotgun (WGS) entry which is preliminary data.</text>
</comment>
<dbReference type="OrthoDB" id="2529242at2759"/>
<dbReference type="AlphaFoldDB" id="A0A2S5B3M1"/>
<evidence type="ECO:0000256" key="1">
    <source>
        <dbReference type="SAM" id="MobiDB-lite"/>
    </source>
</evidence>
<dbReference type="STRING" id="741276.A0A2S5B3M1"/>
<sequence length="787" mass="83661">MARLYAIATIRPTLLLTVAVLSYLNVVRGRALPAGISDHLVWLPTVVLCALGAGLAGRIDEASRTAWICLLSWLTAATTVTVGCFGRLLFAILRVRRLREPEAPDDSQPHPARLLQSFWPNTSSLSTSFVRTIGRTSSSSASPSSRLSFVSRPSLEADPFARSPTPASTRHLLDRSASSSPQSLQLGTWNDRGRHDILTFEEIDAGKVPGQKVRHSTESNASPHPTASSVTRSAPEPAFRHSPQVELSASEAFGALVRVGGHLATATTSYALSITFVAYGSIGSSPSAGASYLLILGLCLPSLFLAWQTAASEGIWPSSSRTGSRSNADNASVDMRERSASRASTVGTYKESSCVDTVCTPQAAALASASRTHDFGVDSDETAHARSPALTPPAEAVPAPFNRDEAGIAGIATDANSQDTLIALSLLRSRKARSLYFDSSPDAGMHLVASELGVLAPAAGSGSSASEVKVHEKGPVEIDALTAHILPQLVPSLRIGSGVQIAPNSSASDRRRSLPIASLLDAPRGRSVLLRPKRNRSLPALSFTPPEPEPELDAGRAAEISRRTSGAPSLLSSPDRDRERTETDSSVSGFVLLDNETDESEASSEEEDPRTGTIHCATLRPVSRGSSVSFYGPTLSRHVTAMSLDSAASLTTTCESSTASLTFPERLSWGVWQDRAIVFDSELARRLSGSSAPSAPFAASPQPTATSNRRKDQPRPASWASSLCEMLESSLASADQDVIDSPSYRLSRIVQRDIVDETDENERTAAAIRRRTRPLSALGASPMRKMR</sequence>
<feature type="transmembrane region" description="Helical" evidence="2">
    <location>
        <begin position="65"/>
        <end position="90"/>
    </location>
</feature>
<accession>A0A2S5B3M1</accession>
<dbReference type="EMBL" id="PJQD01000085">
    <property type="protein sequence ID" value="POY71383.1"/>
    <property type="molecule type" value="Genomic_DNA"/>
</dbReference>
<organism evidence="3 4">
    <name type="scientific">Rhodotorula taiwanensis</name>
    <dbReference type="NCBI Taxonomy" id="741276"/>
    <lineage>
        <taxon>Eukaryota</taxon>
        <taxon>Fungi</taxon>
        <taxon>Dikarya</taxon>
        <taxon>Basidiomycota</taxon>
        <taxon>Pucciniomycotina</taxon>
        <taxon>Microbotryomycetes</taxon>
        <taxon>Sporidiobolales</taxon>
        <taxon>Sporidiobolaceae</taxon>
        <taxon>Rhodotorula</taxon>
    </lineage>
</organism>
<feature type="compositionally biased region" description="Basic and acidic residues" evidence="1">
    <location>
        <begin position="574"/>
        <end position="583"/>
    </location>
</feature>
<feature type="region of interest" description="Disordered" evidence="1">
    <location>
        <begin position="559"/>
        <end position="611"/>
    </location>
</feature>
<feature type="transmembrane region" description="Helical" evidence="2">
    <location>
        <begin position="6"/>
        <end position="27"/>
    </location>
</feature>
<feature type="region of interest" description="Disordered" evidence="1">
    <location>
        <begin position="315"/>
        <end position="339"/>
    </location>
</feature>
<name>A0A2S5B3M1_9BASI</name>
<protein>
    <submittedName>
        <fullName evidence="3">Uncharacterized protein</fullName>
    </submittedName>
</protein>
<reference evidence="3 4" key="1">
    <citation type="journal article" date="2018" name="Front. Microbiol.">
        <title>Prospects for Fungal Bioremediation of Acidic Radioactive Waste Sites: Characterization and Genome Sequence of Rhodotorula taiwanensis MD1149.</title>
        <authorList>
            <person name="Tkavc R."/>
            <person name="Matrosova V.Y."/>
            <person name="Grichenko O.E."/>
            <person name="Gostincar C."/>
            <person name="Volpe R.P."/>
            <person name="Klimenkova P."/>
            <person name="Gaidamakova E.K."/>
            <person name="Zhou C.E."/>
            <person name="Stewart B.J."/>
            <person name="Lyman M.G."/>
            <person name="Malfatti S.A."/>
            <person name="Rubinfeld B."/>
            <person name="Courtot M."/>
            <person name="Singh J."/>
            <person name="Dalgard C.L."/>
            <person name="Hamilton T."/>
            <person name="Frey K.G."/>
            <person name="Gunde-Cimerman N."/>
            <person name="Dugan L."/>
            <person name="Daly M.J."/>
        </authorList>
    </citation>
    <scope>NUCLEOTIDE SEQUENCE [LARGE SCALE GENOMIC DNA]</scope>
    <source>
        <strain evidence="3 4">MD1149</strain>
    </source>
</reference>
<evidence type="ECO:0000256" key="2">
    <source>
        <dbReference type="SAM" id="Phobius"/>
    </source>
</evidence>
<proteinExistence type="predicted"/>
<keyword evidence="2" id="KW-1133">Transmembrane helix</keyword>
<feature type="transmembrane region" description="Helical" evidence="2">
    <location>
        <begin position="39"/>
        <end position="59"/>
    </location>
</feature>
<feature type="compositionally biased region" description="Acidic residues" evidence="1">
    <location>
        <begin position="595"/>
        <end position="608"/>
    </location>
</feature>
<feature type="region of interest" description="Disordered" evidence="1">
    <location>
        <begin position="761"/>
        <end position="787"/>
    </location>
</feature>
<evidence type="ECO:0000313" key="4">
    <source>
        <dbReference type="Proteomes" id="UP000237144"/>
    </source>
</evidence>
<feature type="region of interest" description="Disordered" evidence="1">
    <location>
        <begin position="378"/>
        <end position="399"/>
    </location>
</feature>
<feature type="compositionally biased region" description="Polar residues" evidence="1">
    <location>
        <begin position="317"/>
        <end position="330"/>
    </location>
</feature>
<keyword evidence="2" id="KW-0472">Membrane</keyword>
<feature type="region of interest" description="Disordered" evidence="1">
    <location>
        <begin position="157"/>
        <end position="189"/>
    </location>
</feature>
<feature type="compositionally biased region" description="Polar residues" evidence="1">
    <location>
        <begin position="563"/>
        <end position="572"/>
    </location>
</feature>
<keyword evidence="2" id="KW-0812">Transmembrane</keyword>
<evidence type="ECO:0000313" key="3">
    <source>
        <dbReference type="EMBL" id="POY71383.1"/>
    </source>
</evidence>